<name>A0ABP8MKT5_9BACT</name>
<keyword evidence="1" id="KW-0812">Transmembrane</keyword>
<comment type="caution">
    <text evidence="2">The sequence shown here is derived from an EMBL/GenBank/DDBJ whole genome shotgun (WGS) entry which is preliminary data.</text>
</comment>
<keyword evidence="1" id="KW-0472">Membrane</keyword>
<sequence>MDYLADHIGLLARVADASILIPLIALLIRRQYITGELRILAAFVILVFLRNLITEILSAYRIHNIIFYNWFVIFFYLNTAYLYARLLKGRIRQYFIPISCMLLVGLSMLEYDTMLNPKTVMFNSYAHPLSGLFTIVLVLAFYFQVLESLQIPNIKRDPYFWFSSGALLYYTGTLLVYVFSRYTLSVSPEIDMQRQYWSIDCLLSIIFYLFMAVGIWFTGPAGHTRKRSTAKMRIISNL</sequence>
<feature type="transmembrane region" description="Helical" evidence="1">
    <location>
        <begin position="6"/>
        <end position="28"/>
    </location>
</feature>
<proteinExistence type="predicted"/>
<gene>
    <name evidence="2" type="ORF">GCM10023189_15140</name>
</gene>
<feature type="transmembrane region" description="Helical" evidence="1">
    <location>
        <begin position="66"/>
        <end position="84"/>
    </location>
</feature>
<feature type="transmembrane region" description="Helical" evidence="1">
    <location>
        <begin position="158"/>
        <end position="177"/>
    </location>
</feature>
<dbReference type="Proteomes" id="UP001501175">
    <property type="component" value="Unassembled WGS sequence"/>
</dbReference>
<protein>
    <submittedName>
        <fullName evidence="2">Uncharacterized protein</fullName>
    </submittedName>
</protein>
<keyword evidence="3" id="KW-1185">Reference proteome</keyword>
<accession>A0ABP8MKT5</accession>
<evidence type="ECO:0000313" key="2">
    <source>
        <dbReference type="EMBL" id="GAA4452163.1"/>
    </source>
</evidence>
<keyword evidence="1" id="KW-1133">Transmembrane helix</keyword>
<feature type="transmembrane region" description="Helical" evidence="1">
    <location>
        <begin position="91"/>
        <end position="109"/>
    </location>
</feature>
<feature type="transmembrane region" description="Helical" evidence="1">
    <location>
        <begin position="129"/>
        <end position="146"/>
    </location>
</feature>
<evidence type="ECO:0000313" key="3">
    <source>
        <dbReference type="Proteomes" id="UP001501175"/>
    </source>
</evidence>
<organism evidence="2 3">
    <name type="scientific">Nibrella saemangeumensis</name>
    <dbReference type="NCBI Taxonomy" id="1084526"/>
    <lineage>
        <taxon>Bacteria</taxon>
        <taxon>Pseudomonadati</taxon>
        <taxon>Bacteroidota</taxon>
        <taxon>Cytophagia</taxon>
        <taxon>Cytophagales</taxon>
        <taxon>Spirosomataceae</taxon>
        <taxon>Nibrella</taxon>
    </lineage>
</organism>
<reference evidence="3" key="1">
    <citation type="journal article" date="2019" name="Int. J. Syst. Evol. Microbiol.">
        <title>The Global Catalogue of Microorganisms (GCM) 10K type strain sequencing project: providing services to taxonomists for standard genome sequencing and annotation.</title>
        <authorList>
            <consortium name="The Broad Institute Genomics Platform"/>
            <consortium name="The Broad Institute Genome Sequencing Center for Infectious Disease"/>
            <person name="Wu L."/>
            <person name="Ma J."/>
        </authorList>
    </citation>
    <scope>NUCLEOTIDE SEQUENCE [LARGE SCALE GENOMIC DNA]</scope>
    <source>
        <strain evidence="3">JCM 17927</strain>
    </source>
</reference>
<feature type="transmembrane region" description="Helical" evidence="1">
    <location>
        <begin position="197"/>
        <end position="217"/>
    </location>
</feature>
<dbReference type="EMBL" id="BAABHD010000021">
    <property type="protein sequence ID" value="GAA4452163.1"/>
    <property type="molecule type" value="Genomic_DNA"/>
</dbReference>
<evidence type="ECO:0000256" key="1">
    <source>
        <dbReference type="SAM" id="Phobius"/>
    </source>
</evidence>
<feature type="transmembrane region" description="Helical" evidence="1">
    <location>
        <begin position="40"/>
        <end position="60"/>
    </location>
</feature>
<dbReference type="RefSeq" id="WP_345242171.1">
    <property type="nucleotide sequence ID" value="NZ_BAABHD010000021.1"/>
</dbReference>